<accession>A0AAV4NGI2</accession>
<reference evidence="1 2" key="1">
    <citation type="submission" date="2021-06" db="EMBL/GenBank/DDBJ databases">
        <title>Caerostris extrusa draft genome.</title>
        <authorList>
            <person name="Kono N."/>
            <person name="Arakawa K."/>
        </authorList>
    </citation>
    <scope>NUCLEOTIDE SEQUENCE [LARGE SCALE GENOMIC DNA]</scope>
</reference>
<keyword evidence="2" id="KW-1185">Reference proteome</keyword>
<dbReference type="Proteomes" id="UP001054945">
    <property type="component" value="Unassembled WGS sequence"/>
</dbReference>
<proteinExistence type="predicted"/>
<organism evidence="1 2">
    <name type="scientific">Caerostris extrusa</name>
    <name type="common">Bark spider</name>
    <name type="synonym">Caerostris bankana</name>
    <dbReference type="NCBI Taxonomy" id="172846"/>
    <lineage>
        <taxon>Eukaryota</taxon>
        <taxon>Metazoa</taxon>
        <taxon>Ecdysozoa</taxon>
        <taxon>Arthropoda</taxon>
        <taxon>Chelicerata</taxon>
        <taxon>Arachnida</taxon>
        <taxon>Araneae</taxon>
        <taxon>Araneomorphae</taxon>
        <taxon>Entelegynae</taxon>
        <taxon>Araneoidea</taxon>
        <taxon>Araneidae</taxon>
        <taxon>Caerostris</taxon>
    </lineage>
</organism>
<dbReference type="AlphaFoldDB" id="A0AAV4NGI2"/>
<protein>
    <submittedName>
        <fullName evidence="1">Uncharacterized protein</fullName>
    </submittedName>
</protein>
<evidence type="ECO:0000313" key="2">
    <source>
        <dbReference type="Proteomes" id="UP001054945"/>
    </source>
</evidence>
<sequence length="146" mass="17004">MKRPLSLRKTANHTERATIIDGEIHNCPNTKSLRSQHTHRRHPIEMDPNRCVRPPDSVCCPRGLWVRPRTRNRNTSRMMNRFSLGCNRNECKEASSNDVPIPLRGVVLRNGVGRQCCVKWGGVRRIWEAQTCWITHFKEDWTVYTG</sequence>
<gene>
    <name evidence="1" type="ORF">CEXT_309631</name>
</gene>
<dbReference type="EMBL" id="BPLR01020867">
    <property type="protein sequence ID" value="GIX83430.1"/>
    <property type="molecule type" value="Genomic_DNA"/>
</dbReference>
<name>A0AAV4NGI2_CAEEX</name>
<comment type="caution">
    <text evidence="1">The sequence shown here is derived from an EMBL/GenBank/DDBJ whole genome shotgun (WGS) entry which is preliminary data.</text>
</comment>
<evidence type="ECO:0000313" key="1">
    <source>
        <dbReference type="EMBL" id="GIX83430.1"/>
    </source>
</evidence>